<dbReference type="VEuPathDB" id="FungiDB:I303_00002"/>
<feature type="region of interest" description="Disordered" evidence="1">
    <location>
        <begin position="25"/>
        <end position="130"/>
    </location>
</feature>
<dbReference type="KEGG" id="kdj:28963701"/>
<reference evidence="3" key="3">
    <citation type="submission" date="2024-02" db="EMBL/GenBank/DDBJ databases">
        <title>Comparative genomics of Cryptococcus and Kwoniella reveals pathogenesis evolution and contrasting modes of karyotype evolution via chromosome fusion or intercentromeric recombination.</title>
        <authorList>
            <person name="Coelho M.A."/>
            <person name="David-Palma M."/>
            <person name="Shea T."/>
            <person name="Bowers K."/>
            <person name="McGinley-Smith S."/>
            <person name="Mohammad A.W."/>
            <person name="Gnirke A."/>
            <person name="Yurkov A.M."/>
            <person name="Nowrousian M."/>
            <person name="Sun S."/>
            <person name="Cuomo C.A."/>
            <person name="Heitman J."/>
        </authorList>
    </citation>
    <scope>NUCLEOTIDE SEQUENCE</scope>
    <source>
        <strain evidence="3">CBS 10117</strain>
    </source>
</reference>
<evidence type="ECO:0000313" key="2">
    <source>
        <dbReference type="EMBL" id="OBR88191.1"/>
    </source>
</evidence>
<accession>A0A1A6ADP2</accession>
<dbReference type="EMBL" id="KI894027">
    <property type="protein sequence ID" value="OBR88191.1"/>
    <property type="molecule type" value="Genomic_DNA"/>
</dbReference>
<dbReference type="AlphaFoldDB" id="A0A1A6ADP2"/>
<dbReference type="RefSeq" id="XP_018266033.1">
    <property type="nucleotide sequence ID" value="XM_018403379.1"/>
</dbReference>
<sequence length="379" mass="42133">MNTTSPPSAARCSLYIIAAQRRTRHHLSTLRSTMYRDRTRNRGNRKPPKPNFETNDEPLSSAESEAASEPAAADEGEEAGRSGEGGGIEPAEDRRTPTDNARPNRRPGGPVIGNRGRAEEGESEQPGPEVVVDPLEQELADKDDLDGAILKDPQFNALKNDFKIFLGNGPNEKQRAKLKASIDRLVKIKSLYGKNFTVPSNRRDVEALFDGSKAANAKLDKELPGSPDHFSTDDETLAFKRYVAVATGYDLNDETQRSAALKAVRGKIPNYLNLMRDYSNAGSGWPKRRTFTRKKDVLDPNSSYQVNEVTGEPTAMLRAQMCQAVFNKTLLKANKLKEQERFMAKETLNAVLDWKDFPPAEGEHALHAPHEAWVDDNYQ</sequence>
<evidence type="ECO:0000256" key="1">
    <source>
        <dbReference type="SAM" id="MobiDB-lite"/>
    </source>
</evidence>
<keyword evidence="4" id="KW-1185">Reference proteome</keyword>
<proteinExistence type="predicted"/>
<reference evidence="2" key="1">
    <citation type="submission" date="2013-07" db="EMBL/GenBank/DDBJ databases">
        <title>The Genome Sequence of Cryptococcus dejecticola CBS10117.</title>
        <authorList>
            <consortium name="The Broad Institute Genome Sequencing Platform"/>
            <person name="Cuomo C."/>
            <person name="Litvintseva A."/>
            <person name="Chen Y."/>
            <person name="Heitman J."/>
            <person name="Sun S."/>
            <person name="Springer D."/>
            <person name="Dromer F."/>
            <person name="Young S.K."/>
            <person name="Zeng Q."/>
            <person name="Gargeya S."/>
            <person name="Fitzgerald M."/>
            <person name="Abouelleil A."/>
            <person name="Alvarado L."/>
            <person name="Berlin A.M."/>
            <person name="Chapman S.B."/>
            <person name="Dewar J."/>
            <person name="Goldberg J."/>
            <person name="Griggs A."/>
            <person name="Gujja S."/>
            <person name="Hansen M."/>
            <person name="Howarth C."/>
            <person name="Imamovic A."/>
            <person name="Larimer J."/>
            <person name="McCowan C."/>
            <person name="Murphy C."/>
            <person name="Pearson M."/>
            <person name="Priest M."/>
            <person name="Roberts A."/>
            <person name="Saif S."/>
            <person name="Shea T."/>
            <person name="Sykes S."/>
            <person name="Wortman J."/>
            <person name="Nusbaum C."/>
            <person name="Birren B."/>
        </authorList>
    </citation>
    <scope>NUCLEOTIDE SEQUENCE [LARGE SCALE GENOMIC DNA]</scope>
    <source>
        <strain evidence="2">CBS 10117</strain>
    </source>
</reference>
<protein>
    <submittedName>
        <fullName evidence="2">Uncharacterized protein</fullName>
    </submittedName>
</protein>
<dbReference type="GeneID" id="28963701"/>
<name>A0A1A6ADP2_9TREE</name>
<organism evidence="2">
    <name type="scientific">Kwoniella dejecticola CBS 10117</name>
    <dbReference type="NCBI Taxonomy" id="1296121"/>
    <lineage>
        <taxon>Eukaryota</taxon>
        <taxon>Fungi</taxon>
        <taxon>Dikarya</taxon>
        <taxon>Basidiomycota</taxon>
        <taxon>Agaricomycotina</taxon>
        <taxon>Tremellomycetes</taxon>
        <taxon>Tremellales</taxon>
        <taxon>Cryptococcaceae</taxon>
        <taxon>Kwoniella</taxon>
    </lineage>
</organism>
<dbReference type="EMBL" id="CP144530">
    <property type="protein sequence ID" value="WWC57470.1"/>
    <property type="molecule type" value="Genomic_DNA"/>
</dbReference>
<dbReference type="Proteomes" id="UP000078595">
    <property type="component" value="Chromosome 1"/>
</dbReference>
<reference evidence="3" key="2">
    <citation type="submission" date="2013-07" db="EMBL/GenBank/DDBJ databases">
        <authorList>
            <consortium name="The Broad Institute Genome Sequencing Platform"/>
            <person name="Cuomo C."/>
            <person name="Litvintseva A."/>
            <person name="Chen Y."/>
            <person name="Heitman J."/>
            <person name="Sun S."/>
            <person name="Springer D."/>
            <person name="Dromer F."/>
            <person name="Young S.K."/>
            <person name="Zeng Q."/>
            <person name="Gargeya S."/>
            <person name="Fitzgerald M."/>
            <person name="Abouelleil A."/>
            <person name="Alvarado L."/>
            <person name="Berlin A.M."/>
            <person name="Chapman S.B."/>
            <person name="Dewar J."/>
            <person name="Goldberg J."/>
            <person name="Griggs A."/>
            <person name="Gujja S."/>
            <person name="Hansen M."/>
            <person name="Howarth C."/>
            <person name="Imamovic A."/>
            <person name="Larimer J."/>
            <person name="McCowan C."/>
            <person name="Murphy C."/>
            <person name="Pearson M."/>
            <person name="Priest M."/>
            <person name="Roberts A."/>
            <person name="Saif S."/>
            <person name="Shea T."/>
            <person name="Sykes S."/>
            <person name="Wortman J."/>
            <person name="Nusbaum C."/>
            <person name="Birren B."/>
        </authorList>
    </citation>
    <scope>NUCLEOTIDE SEQUENCE</scope>
    <source>
        <strain evidence="3">CBS 10117</strain>
    </source>
</reference>
<feature type="compositionally biased region" description="Low complexity" evidence="1">
    <location>
        <begin position="60"/>
        <end position="71"/>
    </location>
</feature>
<gene>
    <name evidence="2" type="ORF">I303_00002</name>
    <name evidence="3" type="ORF">I303_100002</name>
</gene>
<evidence type="ECO:0000313" key="3">
    <source>
        <dbReference type="EMBL" id="WWC57470.1"/>
    </source>
</evidence>
<evidence type="ECO:0000313" key="4">
    <source>
        <dbReference type="Proteomes" id="UP000078595"/>
    </source>
</evidence>